<dbReference type="InterPro" id="IPR040853">
    <property type="entry name" value="RapA2_cadherin-like"/>
</dbReference>
<keyword evidence="8" id="KW-1185">Reference proteome</keyword>
<dbReference type="Pfam" id="PF14252">
    <property type="entry name" value="DUF4347"/>
    <property type="match status" value="1"/>
</dbReference>
<dbReference type="GO" id="GO:0016020">
    <property type="term" value="C:membrane"/>
    <property type="evidence" value="ECO:0007669"/>
    <property type="project" value="InterPro"/>
</dbReference>
<organism evidence="7 8">
    <name type="scientific">Okeania hirsuta</name>
    <dbReference type="NCBI Taxonomy" id="1458930"/>
    <lineage>
        <taxon>Bacteria</taxon>
        <taxon>Bacillati</taxon>
        <taxon>Cyanobacteriota</taxon>
        <taxon>Cyanophyceae</taxon>
        <taxon>Oscillatoriophycideae</taxon>
        <taxon>Oscillatoriales</taxon>
        <taxon>Microcoleaceae</taxon>
        <taxon>Okeania</taxon>
    </lineage>
</organism>
<dbReference type="GO" id="GO:0007156">
    <property type="term" value="P:homophilic cell adhesion via plasma membrane adhesion molecules"/>
    <property type="evidence" value="ECO:0007669"/>
    <property type="project" value="InterPro"/>
</dbReference>
<dbReference type="InterPro" id="IPR025592">
    <property type="entry name" value="DUF4347"/>
</dbReference>
<evidence type="ECO:0000256" key="5">
    <source>
        <dbReference type="ARBA" id="ARBA00022837"/>
    </source>
</evidence>
<dbReference type="NCBIfam" id="NF041518">
    <property type="entry name" value="choice_anch_Q"/>
    <property type="match status" value="2"/>
</dbReference>
<dbReference type="Gene3D" id="2.60.40.10">
    <property type="entry name" value="Immunoglobulins"/>
    <property type="match status" value="9"/>
</dbReference>
<dbReference type="SMART" id="SM00710">
    <property type="entry name" value="PbH1"/>
    <property type="match status" value="14"/>
</dbReference>
<dbReference type="NCBIfam" id="NF012211">
    <property type="entry name" value="tand_rpt_95"/>
    <property type="match status" value="3"/>
</dbReference>
<dbReference type="Gene3D" id="2.60.40.2030">
    <property type="match status" value="2"/>
</dbReference>
<feature type="domain" description="Cadherin" evidence="6">
    <location>
        <begin position="476"/>
        <end position="580"/>
    </location>
</feature>
<proteinExistence type="predicted"/>
<evidence type="ECO:0000256" key="2">
    <source>
        <dbReference type="ARBA" id="ARBA00022525"/>
    </source>
</evidence>
<sequence>MNFLNQNHNHEIFCKKFAIEEEVRSQEDRVRRTGSMGILTSPTTFAPCRRLGIKSIRDKDNSHCVSIWPPGMGILVIIDPTVESYQMLASGVLAGAKVVILNSEEDEVRQITRAILDYPVNSLHIVCHGSPGSLQLGNTKLSISTLTKYEAELKRWGETIGSGGILLYGCEVGAGDIGKAFVGRFHELSGVGVAGAVSPVGNAELGGSWELGVKVGEVGDNLAFGEEVLVSYPGVLPENLLFASQIEPVNTAPTANNSNIRIDEDTTYNFSITDFDYTDSDGDPLTEIEIVNLPERGELLLAGSPLTPGQTISATQVGTLSYRPEIHENGDNYTTFPVIFNNGSENSNQATITINVNSVNDPPVSTDDNIRFEANITGQFQFQESNFPIVDVDGDNLASITIAQEPTLGSLTLNDEPVTNPIPVSDIDQLVYSIEPTPAGNNIDEFTFTVNDGQADSLEYTININVGERSTDTPPTAADAEITIEEDTTFQFNTSIFNFRDEDGDFFSNFNITRTPELGRQETFTDEGVLENIFYIPNHNEFGNNYTNLEFQIGDSGGLNSQETYTLNINVTPVNDNPVFTSGAPTTATVGQLYTYQITANDIDEDRIDINSSNIPGWLQFTDNGNGTATLTGTPTDQDIGNSNIELTVTDPSDTTDTQIFSLQVTGPQAPTNLQISGTKFNDINNNGVLDFIEPGLAGVTIYVDINNNQVLDNDEPRVVTNSEGSYLFENISLDPGTYSIRDIPPVGLTQTVAAPTITVNSGSTTFTNIDIANIATIAQSGSISGTKFNDLNGDGFFDPGEPPLEGFTIYVDFDNSNTLDADEPFAITNTDGTYTINNIPAGNYTVREVQQTGFTQTTPDPIVTVVADQNISNINLGNFQSSELGSISGVKFQDDNQSGFQDPEELGLPGFRIYLDQNNNNTLDANEPFAITNTDGTYTINNIPAGNYTVREVQQTGFTQTTPDPIVTVVADQNISNINFGNFQSPELGSISGVKFQDDNQSGFQDPEELGLPGFRIYLDQNNNNTLDANEPFAITNTDGTYTINNIPAGNYTVREVQQTGFTQTTPDPIVTVVADQNISNINFGNFQQETVDAFIVNSIGDEGDANLNDGVPLTATGVVTLRSAIEQANFLPGENTIDFDPNILFGQTITLNTQLDITSDIIINGLGANNLTISGNNASRVFNIQAPPPPIIDAPILNALQLNIVSPTVTISGLTITDGVVSNEQGGGIRNIEGNVTLANSTVTGNTALSGGGVYTQGGTLTIANSLISNNIASFGAGIINDNTFAPDAYGNSILVNTGVLEVNNTTISNNIATNAELSGGGIDNDGIATVTNSTISGNTSGFDGGGIDNDGTATVNNSTISENVASRFGGGINNDGTVTVTDSTISGNSANASGGGIANDGTTTFTNSTISGNSANASGGGIYNNGRNTFYDGINFVGATATITNSTITQNIADNDRDNIGNGGGIANGGTANVSNSIIAGNFDASSTIILSDVSENFNDTLVGVFNSNGSNLVGDILGSSGFAPSEVLQVPVNSVLDPNLGNNGGLTLTHALIQDINNPAIDGGNNANILPGVQFDQRGNGFPRTLDGDGDGIAVVDVGAFEASQIETELLVNISGTKFNDLDNDGSLDIGEPSLPGVTVYIDINNNNFPDNNEPTAVTDAFGFYSFNNISLLPDTYNIRDIPPPDFIQAAPIPTITVDIASTNFPNFNIANIEVSSFIVNDTRDAGDLIPGNGIVETALGDNIVTLRAAIEEANAFPGENTIEFESSLSGQTITLSNVELDITSNIIINGLGANNLTISGNNASRIFDIQESTVTINDLAIADGFVFGEEEGGGIRNIGGIVTVNNSTIRNSQGFNGGGISNRDGVLTVNNSTVSGNNSSGNGGAISSQGGADGELTINNSTISGNTSIGLGGGIYINTPASISDIASNTIVLNTAIDGGGVFIAGGATRIEQSIIVGNNSNNVSGSFLGIENVIDVPIESVLETALQNNGGPTETHNLIPGSPAIDTALGNTFNLDQRGIQRPIDGDGDGNAIADIGAVETSQITLVGSISGIKFNDLDSDGFFDAGEPGLAGVTIYLDLNENQQFDPEEPSEITNDTGNYSFSNLNSGTYNVREVVPEDFRPTLAPETPITITAAGENFTNINFGNTTNIAGISITQTGGSTDVAEEGTTSDTYEIALNSIPTAPVNITIASDGQTVLSDVDETLSNTINLTFNDLTPQTVTVTAVDDEIESPDISNITHTISSNDENYNGANVPFTIDDIPSNNILPVNIIDSDIENLAPDAIDDTAFTTVNNQVNIDVLDNDTDPELDQIDIIDFDATSTAGGTVTLSTDENENPSLLLYFPPDGFIGEDTFTYTISDGNNNTDIATVTINVISPGEQRPIANSDTATTTQGNPVTINVLENDTDPQDSPVEILATTDPSNGAIANNNNGTITYTPLPEAIGEDTFTYTIIDPEGNISEPATVTVAVDPLPPGSISGTVFDDLNDNDILDPGETGLNNVTVTISGIENDIPIQQTTVTDSSGIYNFSNLLPNIEYTLTAVRSPDLPLQEFPFPVTIPAGESVSNINFAYDVSDPGILQFSEPIFSVAENTPTATVTIIRTDGSDGVVSATLNLANGTAIQDIDYGNPISNNIFFADGETQQTVSIPIIDDSIIEGNRTVNLSLSNVTGDATIGQPATAILEILEDEVSPPPIANPDTATTTQGNPPITIDVLANDTGEFLNIITVDNFTTAGNNATINNNQIIYTPLPEFSGTDTFTYEISDGNNNTPNSSATVNVTVDSPPSGSISGIIFNDTNQNGFLELGETALSGVTVFIDTNQNGIPDPNEQTAVTNQSGLYTLSNLLPNTYTVRTITPQPDATLTTQEFSVTLSSGENLNNIDFGYSTANPGILQFSNPTFSVTENEPTATVTVIRTGGNDGVVSANINLSNGTATQGIDYGNPVPETIFFADKETQQTVNIPIVNDDSVENTETVNLSLSNVTGGATIGQPATATLEIIDDDEIISSPPPPFTTRVLGFDGEFNNFDFVRSVQVNPPQGPANLRFSPNTVALVSRNQGGQGRFDGTTNNSTVIAYDIPDRQLGFELDAIVIDLAEVIERIGEIEFGNFSLDYASPNRSHNVRFFNESRQDIGQGATLSRTIPVPGQPNNFSNFSRQGISIPEDTQFIAIGSESTEIGIDNLQFTLQPKRDSDRSFSQISLASMPETQLVGNITTIDSLLDSMFFASAI</sequence>
<dbReference type="EMBL" id="RCBY01000232">
    <property type="protein sequence ID" value="RQH27702.1"/>
    <property type="molecule type" value="Genomic_DNA"/>
</dbReference>
<dbReference type="InterPro" id="IPR051417">
    <property type="entry name" value="SDr/BOS_complex"/>
</dbReference>
<dbReference type="InterPro" id="IPR013783">
    <property type="entry name" value="Ig-like_fold"/>
</dbReference>
<accession>A0A3N6PK78</accession>
<evidence type="ECO:0000313" key="8">
    <source>
        <dbReference type="Proteomes" id="UP000269154"/>
    </source>
</evidence>
<dbReference type="GO" id="GO:0007154">
    <property type="term" value="P:cell communication"/>
    <property type="evidence" value="ECO:0007669"/>
    <property type="project" value="InterPro"/>
</dbReference>
<dbReference type="InterPro" id="IPR033764">
    <property type="entry name" value="Sdr_B"/>
</dbReference>
<dbReference type="Pfam" id="PF03160">
    <property type="entry name" value="Calx-beta"/>
    <property type="match status" value="2"/>
</dbReference>
<comment type="subcellular location">
    <subcellularLocation>
        <location evidence="1">Secreted</location>
    </subcellularLocation>
</comment>
<dbReference type="Pfam" id="PF17963">
    <property type="entry name" value="Big_9"/>
    <property type="match status" value="4"/>
</dbReference>
<dbReference type="Pfam" id="PF17210">
    <property type="entry name" value="SdrD_B"/>
    <property type="match status" value="7"/>
</dbReference>
<keyword evidence="4" id="KW-0677">Repeat</keyword>
<dbReference type="InterPro" id="IPR015919">
    <property type="entry name" value="Cadherin-like_sf"/>
</dbReference>
<dbReference type="GO" id="GO:0005509">
    <property type="term" value="F:calcium ion binding"/>
    <property type="evidence" value="ECO:0007669"/>
    <property type="project" value="InterPro"/>
</dbReference>
<dbReference type="Gene3D" id="2.60.40.2810">
    <property type="match status" value="1"/>
</dbReference>
<protein>
    <submittedName>
        <fullName evidence="7">DUF4347 domain-containing protein</fullName>
    </submittedName>
</protein>
<reference evidence="7 8" key="1">
    <citation type="journal article" date="2018" name="ACS Chem. Biol.">
        <title>Ketoreductase domain dysfunction expands chemodiversity: malyngamide biosynthesis in the cyanobacterium Okeania hirsuta.</title>
        <authorList>
            <person name="Moss N.A."/>
            <person name="Leao T."/>
            <person name="Rankin M."/>
            <person name="McCullough T.M."/>
            <person name="Qu P."/>
            <person name="Korobeynikov A."/>
            <person name="Smith J.L."/>
            <person name="Gerwick L."/>
            <person name="Gerwick W.H."/>
        </authorList>
    </citation>
    <scope>NUCLEOTIDE SEQUENCE [LARGE SCALE GENOMIC DNA]</scope>
    <source>
        <strain evidence="7 8">PAB10Feb10-1</strain>
    </source>
</reference>
<dbReference type="InterPro" id="IPR002126">
    <property type="entry name" value="Cadherin-like_dom"/>
</dbReference>
<dbReference type="SUPFAM" id="SSF49313">
    <property type="entry name" value="Cadherin-like"/>
    <property type="match status" value="1"/>
</dbReference>
<dbReference type="InterPro" id="IPR038081">
    <property type="entry name" value="CalX-like_sf"/>
</dbReference>
<dbReference type="InterPro" id="IPR011050">
    <property type="entry name" value="Pectin_lyase_fold/virulence"/>
</dbReference>
<comment type="caution">
    <text evidence="7">The sequence shown here is derived from an EMBL/GenBank/DDBJ whole genome shotgun (WGS) entry which is preliminary data.</text>
</comment>
<dbReference type="SUPFAM" id="SSF141072">
    <property type="entry name" value="CalX-like"/>
    <property type="match status" value="2"/>
</dbReference>
<evidence type="ECO:0000256" key="3">
    <source>
        <dbReference type="ARBA" id="ARBA00022729"/>
    </source>
</evidence>
<dbReference type="SUPFAM" id="SSF117074">
    <property type="entry name" value="Hypothetical protein PA1324"/>
    <property type="match status" value="8"/>
</dbReference>
<dbReference type="PANTHER" id="PTHR23303:SF15">
    <property type="entry name" value="COLOSSIN-A"/>
    <property type="match status" value="1"/>
</dbReference>
<dbReference type="InterPro" id="IPR006626">
    <property type="entry name" value="PbH1"/>
</dbReference>
<evidence type="ECO:0000259" key="6">
    <source>
        <dbReference type="PROSITE" id="PS50268"/>
    </source>
</evidence>
<dbReference type="Proteomes" id="UP000269154">
    <property type="component" value="Unassembled WGS sequence"/>
</dbReference>
<dbReference type="RefSeq" id="WP_124155446.1">
    <property type="nucleotide sequence ID" value="NZ_CAWOLW010000149.1"/>
</dbReference>
<evidence type="ECO:0000256" key="1">
    <source>
        <dbReference type="ARBA" id="ARBA00004613"/>
    </source>
</evidence>
<keyword evidence="2" id="KW-0964">Secreted</keyword>
<dbReference type="Gene3D" id="2.60.40.3440">
    <property type="match status" value="2"/>
</dbReference>
<dbReference type="SMART" id="SM00736">
    <property type="entry name" value="CADG"/>
    <property type="match status" value="1"/>
</dbReference>
<gene>
    <name evidence="7" type="ORF">D5R40_26645</name>
</gene>
<dbReference type="OrthoDB" id="414830at2"/>
<dbReference type="PANTHER" id="PTHR23303">
    <property type="entry name" value="CARBOXYPEPTIDASE REGULATORY REGION-CONTAINING"/>
    <property type="match status" value="1"/>
</dbReference>
<dbReference type="InterPro" id="IPR006644">
    <property type="entry name" value="Cadg"/>
</dbReference>
<name>A0A3N6PK78_9CYAN</name>
<dbReference type="InterPro" id="IPR003644">
    <property type="entry name" value="Calx_beta"/>
</dbReference>
<dbReference type="SUPFAM" id="SSF51126">
    <property type="entry name" value="Pectin lyase-like"/>
    <property type="match status" value="2"/>
</dbReference>
<keyword evidence="3" id="KW-0732">Signal</keyword>
<dbReference type="Pfam" id="PF17803">
    <property type="entry name" value="Cadherin_4"/>
    <property type="match status" value="2"/>
</dbReference>
<dbReference type="PROSITE" id="PS50268">
    <property type="entry name" value="CADHERIN_2"/>
    <property type="match status" value="1"/>
</dbReference>
<dbReference type="InterPro" id="IPR059226">
    <property type="entry name" value="Choice_anch_Q_dom"/>
</dbReference>
<dbReference type="SMART" id="SM00237">
    <property type="entry name" value="Calx_beta"/>
    <property type="match status" value="2"/>
</dbReference>
<evidence type="ECO:0000256" key="4">
    <source>
        <dbReference type="ARBA" id="ARBA00022737"/>
    </source>
</evidence>
<dbReference type="GO" id="GO:0005576">
    <property type="term" value="C:extracellular region"/>
    <property type="evidence" value="ECO:0007669"/>
    <property type="project" value="UniProtKB-SubCell"/>
</dbReference>
<evidence type="ECO:0000313" key="7">
    <source>
        <dbReference type="EMBL" id="RQH27702.1"/>
    </source>
</evidence>
<keyword evidence="5" id="KW-0106">Calcium</keyword>